<evidence type="ECO:0000313" key="1">
    <source>
        <dbReference type="EMBL" id="KAK9802730.1"/>
    </source>
</evidence>
<comment type="caution">
    <text evidence="1">The sequence shown here is derived from an EMBL/GenBank/DDBJ whole genome shotgun (WGS) entry which is preliminary data.</text>
</comment>
<gene>
    <name evidence="1" type="ORF">WJX73_003986</name>
</gene>
<name>A0AAW1P2I1_9CHLO</name>
<keyword evidence="2" id="KW-1185">Reference proteome</keyword>
<protein>
    <submittedName>
        <fullName evidence="1">Uncharacterized protein</fullName>
    </submittedName>
</protein>
<proteinExistence type="predicted"/>
<dbReference type="Proteomes" id="UP001465755">
    <property type="component" value="Unassembled WGS sequence"/>
</dbReference>
<dbReference type="AlphaFoldDB" id="A0AAW1P2I1"/>
<evidence type="ECO:0000313" key="2">
    <source>
        <dbReference type="Proteomes" id="UP001465755"/>
    </source>
</evidence>
<accession>A0AAW1P2I1</accession>
<organism evidence="1 2">
    <name type="scientific">Symbiochloris irregularis</name>
    <dbReference type="NCBI Taxonomy" id="706552"/>
    <lineage>
        <taxon>Eukaryota</taxon>
        <taxon>Viridiplantae</taxon>
        <taxon>Chlorophyta</taxon>
        <taxon>core chlorophytes</taxon>
        <taxon>Trebouxiophyceae</taxon>
        <taxon>Trebouxiales</taxon>
        <taxon>Trebouxiaceae</taxon>
        <taxon>Symbiochloris</taxon>
    </lineage>
</organism>
<sequence length="400" mass="42698">MQSQYLYNQGYNLGYGAGAGVTLFPQGSAVTTPAGCTHFGGNPSGFDIIADLIPEANQPDATEAGLNGDELSTFETTFDILLQPLPSDGFRYGWVNLSQAIRSNYTAFQVNNLAPCCIPISPGDSENQFVDNTNTTLPWNNNPVSDSFRANGNETTGHFMGMCNLISGEAHYTWYQFAYQHVPGDEEPMVLVTIPTSSGAVQATPSSNATLSAGPPTVLQSLPLTNPPSMRAFPAANWAQVIDNYTAFPETSWGADGGSILGQCSSFISTSNESSISVPEWYVSAGSLFLNPYAPSDQVEYTGSASWSVAAVQPGATVNSNGLRLTAADFTLGRAFAQGGVSKSWFPFQAKQSSEFNASTLLSPASFWILQDANNIDNSYGKYGSTFDYSWVTMAETARS</sequence>
<dbReference type="EMBL" id="JALJOQ010000068">
    <property type="protein sequence ID" value="KAK9802730.1"/>
    <property type="molecule type" value="Genomic_DNA"/>
</dbReference>
<reference evidence="1 2" key="1">
    <citation type="journal article" date="2024" name="Nat. Commun.">
        <title>Phylogenomics reveals the evolutionary origins of lichenization in chlorophyte algae.</title>
        <authorList>
            <person name="Puginier C."/>
            <person name="Libourel C."/>
            <person name="Otte J."/>
            <person name="Skaloud P."/>
            <person name="Haon M."/>
            <person name="Grisel S."/>
            <person name="Petersen M."/>
            <person name="Berrin J.G."/>
            <person name="Delaux P.M."/>
            <person name="Dal Grande F."/>
            <person name="Keller J."/>
        </authorList>
    </citation>
    <scope>NUCLEOTIDE SEQUENCE [LARGE SCALE GENOMIC DNA]</scope>
    <source>
        <strain evidence="1 2">SAG 2036</strain>
    </source>
</reference>